<dbReference type="Proteomes" id="UP001597083">
    <property type="component" value="Unassembled WGS sequence"/>
</dbReference>
<keyword evidence="2" id="KW-1185">Reference proteome</keyword>
<gene>
    <name evidence="1" type="ORF">ACFQ07_30540</name>
</gene>
<name>A0ABW3CPY2_9ACTN</name>
<dbReference type="EMBL" id="JBHTIR010004188">
    <property type="protein sequence ID" value="MFD0856610.1"/>
    <property type="molecule type" value="Genomic_DNA"/>
</dbReference>
<proteinExistence type="predicted"/>
<comment type="caution">
    <text evidence="1">The sequence shown here is derived from an EMBL/GenBank/DDBJ whole genome shotgun (WGS) entry which is preliminary data.</text>
</comment>
<dbReference type="SUPFAM" id="SSF53850">
    <property type="entry name" value="Periplasmic binding protein-like II"/>
    <property type="match status" value="1"/>
</dbReference>
<accession>A0ABW3CPY2</accession>
<reference evidence="2" key="1">
    <citation type="journal article" date="2019" name="Int. J. Syst. Evol. Microbiol.">
        <title>The Global Catalogue of Microorganisms (GCM) 10K type strain sequencing project: providing services to taxonomists for standard genome sequencing and annotation.</title>
        <authorList>
            <consortium name="The Broad Institute Genomics Platform"/>
            <consortium name="The Broad Institute Genome Sequencing Center for Infectious Disease"/>
            <person name="Wu L."/>
            <person name="Ma J."/>
        </authorList>
    </citation>
    <scope>NUCLEOTIDE SEQUENCE [LARGE SCALE GENOMIC DNA]</scope>
    <source>
        <strain evidence="2">JCM 31696</strain>
    </source>
</reference>
<organism evidence="1 2">
    <name type="scientific">Actinomadura adrarensis</name>
    <dbReference type="NCBI Taxonomy" id="1819600"/>
    <lineage>
        <taxon>Bacteria</taxon>
        <taxon>Bacillati</taxon>
        <taxon>Actinomycetota</taxon>
        <taxon>Actinomycetes</taxon>
        <taxon>Streptosporangiales</taxon>
        <taxon>Thermomonosporaceae</taxon>
        <taxon>Actinomadura</taxon>
    </lineage>
</organism>
<sequence>MALAERPGVKILADAGGLANNREYILVSPEALEEKPDQIEAFLETYRQVTDWGIANAEERARILAPELKMPADATQRALGRSAQPLAPVNVSVGMSCRRSRMGSPG</sequence>
<dbReference type="Gene3D" id="3.40.190.10">
    <property type="entry name" value="Periplasmic binding protein-like II"/>
    <property type="match status" value="1"/>
</dbReference>
<evidence type="ECO:0000313" key="1">
    <source>
        <dbReference type="EMBL" id="MFD0856610.1"/>
    </source>
</evidence>
<protein>
    <submittedName>
        <fullName evidence="1">Uncharacterized protein</fullName>
    </submittedName>
</protein>
<evidence type="ECO:0000313" key="2">
    <source>
        <dbReference type="Proteomes" id="UP001597083"/>
    </source>
</evidence>